<gene>
    <name evidence="3" type="ORF">K490DRAFT_45645</name>
</gene>
<dbReference type="PANTHER" id="PTHR24148">
    <property type="entry name" value="ANKYRIN REPEAT DOMAIN-CONTAINING PROTEIN 39 HOMOLOG-RELATED"/>
    <property type="match status" value="1"/>
</dbReference>
<accession>A0A9P4HUK0</accession>
<reference evidence="3" key="1">
    <citation type="journal article" date="2020" name="Stud. Mycol.">
        <title>101 Dothideomycetes genomes: a test case for predicting lifestyles and emergence of pathogens.</title>
        <authorList>
            <person name="Haridas S."/>
            <person name="Albert R."/>
            <person name="Binder M."/>
            <person name="Bloem J."/>
            <person name="Labutti K."/>
            <person name="Salamov A."/>
            <person name="Andreopoulos B."/>
            <person name="Baker S."/>
            <person name="Barry K."/>
            <person name="Bills G."/>
            <person name="Bluhm B."/>
            <person name="Cannon C."/>
            <person name="Castanera R."/>
            <person name="Culley D."/>
            <person name="Daum C."/>
            <person name="Ezra D."/>
            <person name="Gonzalez J."/>
            <person name="Henrissat B."/>
            <person name="Kuo A."/>
            <person name="Liang C."/>
            <person name="Lipzen A."/>
            <person name="Lutzoni F."/>
            <person name="Magnuson J."/>
            <person name="Mondo S."/>
            <person name="Nolan M."/>
            <person name="Ohm R."/>
            <person name="Pangilinan J."/>
            <person name="Park H.-J."/>
            <person name="Ramirez L."/>
            <person name="Alfaro M."/>
            <person name="Sun H."/>
            <person name="Tritt A."/>
            <person name="Yoshinaga Y."/>
            <person name="Zwiers L.-H."/>
            <person name="Turgeon B."/>
            <person name="Goodwin S."/>
            <person name="Spatafora J."/>
            <person name="Crous P."/>
            <person name="Grigoriev I."/>
        </authorList>
    </citation>
    <scope>NUCLEOTIDE SEQUENCE</scope>
    <source>
        <strain evidence="3">CBS 121410</strain>
    </source>
</reference>
<organism evidence="3 4">
    <name type="scientific">Saccharata proteae CBS 121410</name>
    <dbReference type="NCBI Taxonomy" id="1314787"/>
    <lineage>
        <taxon>Eukaryota</taxon>
        <taxon>Fungi</taxon>
        <taxon>Dikarya</taxon>
        <taxon>Ascomycota</taxon>
        <taxon>Pezizomycotina</taxon>
        <taxon>Dothideomycetes</taxon>
        <taxon>Dothideomycetes incertae sedis</taxon>
        <taxon>Botryosphaeriales</taxon>
        <taxon>Saccharataceae</taxon>
        <taxon>Saccharata</taxon>
    </lineage>
</organism>
<dbReference type="OrthoDB" id="5386682at2759"/>
<evidence type="ECO:0000313" key="3">
    <source>
        <dbReference type="EMBL" id="KAF2085881.1"/>
    </source>
</evidence>
<evidence type="ECO:0000259" key="2">
    <source>
        <dbReference type="Pfam" id="PF06985"/>
    </source>
</evidence>
<sequence>MAQTPVRPRRDDPVTTVWRSPSTPSPCAHQDIYHPRAGQDAVLPAAPTTTTTTTEPRDLSYSRRAREAFASGRAPATQLDYSYNSDIYRNQVDENSVRLLLLAPGQGTEQIRCSLLLVSLCEDPPSYEAISYAWGDAQDRVTIRCNGYSMSVTRSLNDALCRFRHPGRSRLVWADGICINQEDLEERGRQVRLMRTIYKGAARVLVWLGQPQSPSEAETAFATICSIANSCYISDDEYYGKTSAAFSPSDDSAPDAGYFPGGSIATMPGAFWFEPYWDVLVTLFRTQWFWRLWVVQEIASCKSATVYWGTASISWKWIGFAATQIRTHNSYALRKYDLKGLSNAYLMYRISLGEDEFQPSKLPFLKLLELTRHFATTDPKDRIYALLGIPTSDTGPDVGVFSMEPDYKLSAEELYHRFASIVLEQEASLRLLSSVQHGSEICTNLPSWVPRWDRMFTRLLLPPDHPVDQTASMGLPVRTAEFPRVVDSGRLSLQGYDVGAVTEFFEPFGNDINQVCWDILRYSCVEGAHEDVARLLQTDQGRTSLAWTLTAGRDCNGKVIVAGGEEGQAHYAGFCQWVLQCTRYRDLSWPCQQAACRATEVLPAMQLKSADIDRFEEAALDACAGRRLFFTANGALGLGPEAMLEGDVVCVLVGTPMPVILRPEGEKWRLVGECYLDALRERETQERLKEGRMPPKIFEVV</sequence>
<evidence type="ECO:0000256" key="1">
    <source>
        <dbReference type="SAM" id="MobiDB-lite"/>
    </source>
</evidence>
<keyword evidence="4" id="KW-1185">Reference proteome</keyword>
<dbReference type="EMBL" id="ML978727">
    <property type="protein sequence ID" value="KAF2085881.1"/>
    <property type="molecule type" value="Genomic_DNA"/>
</dbReference>
<dbReference type="InterPro" id="IPR052895">
    <property type="entry name" value="HetReg/Transcr_Mod"/>
</dbReference>
<dbReference type="Pfam" id="PF06985">
    <property type="entry name" value="HET"/>
    <property type="match status" value="1"/>
</dbReference>
<dbReference type="Proteomes" id="UP000799776">
    <property type="component" value="Unassembled WGS sequence"/>
</dbReference>
<dbReference type="PANTHER" id="PTHR24148:SF64">
    <property type="entry name" value="HETEROKARYON INCOMPATIBILITY DOMAIN-CONTAINING PROTEIN"/>
    <property type="match status" value="1"/>
</dbReference>
<proteinExistence type="predicted"/>
<name>A0A9P4HUK0_9PEZI</name>
<protein>
    <recommendedName>
        <fullName evidence="2">Heterokaryon incompatibility domain-containing protein</fullName>
    </recommendedName>
</protein>
<feature type="region of interest" description="Disordered" evidence="1">
    <location>
        <begin position="1"/>
        <end position="28"/>
    </location>
</feature>
<feature type="domain" description="Heterokaryon incompatibility" evidence="2">
    <location>
        <begin position="127"/>
        <end position="297"/>
    </location>
</feature>
<dbReference type="Pfam" id="PF26639">
    <property type="entry name" value="Het-6_barrel"/>
    <property type="match status" value="1"/>
</dbReference>
<dbReference type="AlphaFoldDB" id="A0A9P4HUK0"/>
<evidence type="ECO:0000313" key="4">
    <source>
        <dbReference type="Proteomes" id="UP000799776"/>
    </source>
</evidence>
<comment type="caution">
    <text evidence="3">The sequence shown here is derived from an EMBL/GenBank/DDBJ whole genome shotgun (WGS) entry which is preliminary data.</text>
</comment>
<dbReference type="InterPro" id="IPR010730">
    <property type="entry name" value="HET"/>
</dbReference>